<evidence type="ECO:0000256" key="1">
    <source>
        <dbReference type="ARBA" id="ARBA00022630"/>
    </source>
</evidence>
<dbReference type="RefSeq" id="WP_211601406.1">
    <property type="nucleotide sequence ID" value="NZ_JAGSNF010000003.1"/>
</dbReference>
<dbReference type="InterPro" id="IPR050172">
    <property type="entry name" value="SsuD_RutA_monooxygenase"/>
</dbReference>
<keyword evidence="4" id="KW-0503">Monooxygenase</keyword>
<evidence type="ECO:0000256" key="3">
    <source>
        <dbReference type="ARBA" id="ARBA00023002"/>
    </source>
</evidence>
<evidence type="ECO:0000259" key="5">
    <source>
        <dbReference type="Pfam" id="PF00296"/>
    </source>
</evidence>
<dbReference type="InterPro" id="IPR036661">
    <property type="entry name" value="Luciferase-like_sf"/>
</dbReference>
<protein>
    <submittedName>
        <fullName evidence="6">LLM class F420-dependent oxidoreductase</fullName>
    </submittedName>
</protein>
<keyword evidence="2" id="KW-0288">FMN</keyword>
<dbReference type="EMBL" id="JAGSNF010000003">
    <property type="protein sequence ID" value="MBR7742253.1"/>
    <property type="molecule type" value="Genomic_DNA"/>
</dbReference>
<keyword evidence="3" id="KW-0560">Oxidoreductase</keyword>
<dbReference type="CDD" id="cd01097">
    <property type="entry name" value="Tetrahydromethanopterin_reductase"/>
    <property type="match status" value="1"/>
</dbReference>
<dbReference type="Proteomes" id="UP000677016">
    <property type="component" value="Unassembled WGS sequence"/>
</dbReference>
<evidence type="ECO:0000256" key="4">
    <source>
        <dbReference type="ARBA" id="ARBA00023033"/>
    </source>
</evidence>
<dbReference type="InterPro" id="IPR022480">
    <property type="entry name" value="F420_MSMEG2906"/>
</dbReference>
<proteinExistence type="predicted"/>
<name>A0A941HXV4_9MICO</name>
<reference evidence="6" key="1">
    <citation type="submission" date="2021-04" db="EMBL/GenBank/DDBJ databases">
        <title>Phycicoccus avicenniae sp. nov., a novel endophytic actinomycetes isolated from branch of Avicennia mariana.</title>
        <authorList>
            <person name="Tuo L."/>
        </authorList>
    </citation>
    <scope>NUCLEOTIDE SEQUENCE</scope>
    <source>
        <strain evidence="6">BSK3Z-2</strain>
    </source>
</reference>
<evidence type="ECO:0000256" key="2">
    <source>
        <dbReference type="ARBA" id="ARBA00022643"/>
    </source>
</evidence>
<organism evidence="6 7">
    <name type="scientific">Phycicoccus avicenniae</name>
    <dbReference type="NCBI Taxonomy" id="2828860"/>
    <lineage>
        <taxon>Bacteria</taxon>
        <taxon>Bacillati</taxon>
        <taxon>Actinomycetota</taxon>
        <taxon>Actinomycetes</taxon>
        <taxon>Micrococcales</taxon>
        <taxon>Intrasporangiaceae</taxon>
        <taxon>Phycicoccus</taxon>
    </lineage>
</organism>
<keyword evidence="1" id="KW-0285">Flavoprotein</keyword>
<dbReference type="GO" id="GO:0046306">
    <property type="term" value="P:alkanesulfonate catabolic process"/>
    <property type="evidence" value="ECO:0007669"/>
    <property type="project" value="TreeGrafter"/>
</dbReference>
<dbReference type="NCBIfam" id="TIGR03856">
    <property type="entry name" value="F420_MSMEG_2906"/>
    <property type="match status" value="1"/>
</dbReference>
<dbReference type="SUPFAM" id="SSF51679">
    <property type="entry name" value="Bacterial luciferase-like"/>
    <property type="match status" value="1"/>
</dbReference>
<dbReference type="Pfam" id="PF00296">
    <property type="entry name" value="Bac_luciferase"/>
    <property type="match status" value="1"/>
</dbReference>
<evidence type="ECO:0000313" key="7">
    <source>
        <dbReference type="Proteomes" id="UP000677016"/>
    </source>
</evidence>
<dbReference type="PANTHER" id="PTHR42847:SF8">
    <property type="entry name" value="CONSERVED PROTEIN"/>
    <property type="match status" value="1"/>
</dbReference>
<gene>
    <name evidence="6" type="ORF">KC207_02965</name>
</gene>
<evidence type="ECO:0000313" key="6">
    <source>
        <dbReference type="EMBL" id="MBR7742253.1"/>
    </source>
</evidence>
<dbReference type="InterPro" id="IPR011251">
    <property type="entry name" value="Luciferase-like_dom"/>
</dbReference>
<keyword evidence="7" id="KW-1185">Reference proteome</keyword>
<dbReference type="AlphaFoldDB" id="A0A941HXV4"/>
<feature type="domain" description="Luciferase-like" evidence="5">
    <location>
        <begin position="9"/>
        <end position="242"/>
    </location>
</feature>
<dbReference type="GO" id="GO:0008726">
    <property type="term" value="F:alkanesulfonate monooxygenase activity"/>
    <property type="evidence" value="ECO:0007669"/>
    <property type="project" value="TreeGrafter"/>
</dbReference>
<sequence length="275" mass="30136">MSATGSARIGVQIQPQHATYAQIRRTCARLEEMGVDVLFNWDHFFPLYGDPDGAHFECWTMLGAWAEATERVEIGALVTCNSYRNPQLLADMARTVDHVSAREDGPGRLVLGIGSGWFERDYDEYGYEFGTAGGRLDALARDLPIIERRWESLNPAPTRKIPVLVGGGGEKKTLRIVAEHADIWHGFGDAATVAHKHAVLDEWCGTVGRDPSAIERSAGVSPKPGRLPEDVEDYAAGAQELYDVGTRLFTVGLNGPDHDAGPVRDLLAWRDALRG</sequence>
<accession>A0A941HXV4</accession>
<dbReference type="Gene3D" id="3.20.20.30">
    <property type="entry name" value="Luciferase-like domain"/>
    <property type="match status" value="1"/>
</dbReference>
<dbReference type="PANTHER" id="PTHR42847">
    <property type="entry name" value="ALKANESULFONATE MONOOXYGENASE"/>
    <property type="match status" value="1"/>
</dbReference>
<comment type="caution">
    <text evidence="6">The sequence shown here is derived from an EMBL/GenBank/DDBJ whole genome shotgun (WGS) entry which is preliminary data.</text>
</comment>